<dbReference type="PANTHER" id="PTHR43334">
    <property type="entry name" value="ACETATE--COA LIGASE [ADP-FORMING]"/>
    <property type="match status" value="1"/>
</dbReference>
<protein>
    <submittedName>
        <fullName evidence="6">Acetyl CoA synthetase subunit</fullName>
    </submittedName>
</protein>
<feature type="region of interest" description="Disordered" evidence="4">
    <location>
        <begin position="189"/>
        <end position="297"/>
    </location>
</feature>
<evidence type="ECO:0000259" key="5">
    <source>
        <dbReference type="SMART" id="SM00881"/>
    </source>
</evidence>
<organism evidence="6">
    <name type="scientific">Blastocystis hominis</name>
    <dbReference type="NCBI Taxonomy" id="12968"/>
    <lineage>
        <taxon>Eukaryota</taxon>
        <taxon>Sar</taxon>
        <taxon>Stramenopiles</taxon>
        <taxon>Bigyra</taxon>
        <taxon>Opalozoa</taxon>
        <taxon>Opalinata</taxon>
        <taxon>Blastocystidae</taxon>
        <taxon>Blastocystis</taxon>
    </lineage>
</organism>
<evidence type="ECO:0000313" key="6">
    <source>
        <dbReference type="EMBL" id="CBK22373.2"/>
    </source>
</evidence>
<dbReference type="PANTHER" id="PTHR43334:SF1">
    <property type="entry name" value="3-HYDROXYPROPIONATE--COA LIGASE [ADP-FORMING]"/>
    <property type="match status" value="1"/>
</dbReference>
<dbReference type="InterPro" id="IPR051538">
    <property type="entry name" value="Acyl-CoA_Synth/Transferase"/>
</dbReference>
<feature type="compositionally biased region" description="Low complexity" evidence="4">
    <location>
        <begin position="189"/>
        <end position="230"/>
    </location>
</feature>
<dbReference type="OrthoDB" id="188451at2759"/>
<dbReference type="Gene3D" id="3.40.50.720">
    <property type="entry name" value="NAD(P)-binding Rossmann-like Domain"/>
    <property type="match status" value="1"/>
</dbReference>
<evidence type="ECO:0000256" key="1">
    <source>
        <dbReference type="ARBA" id="ARBA00022598"/>
    </source>
</evidence>
<sequence length="768" mass="82998">MLAGRFLWNCRRVCVRSFASSLKDISIKGFFEAKTYAVIGASTKPGTLGHTICENYVRTYKGEAFFVNPKGGELFGKPIYKSVLDVPGEIEAAAVVVSVKFALQSAEECMKKGAKYLIMIPGGFKESKTEDGIKKQEELVKLAHKCNCRILGPNCMGVYDPNHSPTLIPLSSPDCPSRASAPSAFSLRAARSRLRSSTSSQAATRTAGSRSSSPSATPATSTSWTSSPTTPTSPPSSRPGPISRASATRPLSCAKLGSSPRKSRFCSSRPTAALRAPRPPRRTPRPSPPTTPSATSCCRTWGVPGEAGNAQAGVIRCDVWRDLFNIGRLIRSQPLPRGRRVGVVTNVAGMGTMIADAATLFQMKLPAFSTQTLSAFSTRFPRFLPYSNPLDLAGKLNLAGLMEAASEAMKDANMDVIVLGLEPNSIEHGDPAEMAKQLADRFGPGKTEKPFLVVEFGGTQEFDRTLRMALKERGIAIYSGPEEALRGLGKLMKYAEFRDQQSPTDETYASVDFPAVKSLFRKVQKSGRKVLTEVEGYEVLCHCGIQTPAHAVVTSGTSAGDFAAKLFSRGVRSVVAKVVSPDILHKTDVGGVSLNLESEEAVSREVARLHAKFSAQGIEYHGIMVSEMVPKGLEMMIGANRDAAFGPLTVAGAGGVFVELLKDVAFNMCPVSIEEAKRSLCHLKYREMMEGKLGLPPLNQGLFARSVSAVSCLMKECPEIKELDINPLIQMKDGNLTAVDSVIKLEWSVCWKQRKTGNNTRKRRCAPR</sequence>
<evidence type="ECO:0000256" key="3">
    <source>
        <dbReference type="ARBA" id="ARBA00022840"/>
    </source>
</evidence>
<dbReference type="Gene3D" id="3.30.470.20">
    <property type="entry name" value="ATP-grasp fold, B domain"/>
    <property type="match status" value="1"/>
</dbReference>
<dbReference type="SUPFAM" id="SSF52210">
    <property type="entry name" value="Succinyl-CoA synthetase domains"/>
    <property type="match status" value="1"/>
</dbReference>
<accession>D8M3A0</accession>
<evidence type="ECO:0000256" key="4">
    <source>
        <dbReference type="SAM" id="MobiDB-lite"/>
    </source>
</evidence>
<dbReference type="Pfam" id="PF13549">
    <property type="entry name" value="ATP-grasp_5"/>
    <property type="match status" value="1"/>
</dbReference>
<keyword evidence="3" id="KW-0067">ATP-binding</keyword>
<dbReference type="EMBL" id="FN668650">
    <property type="protein sequence ID" value="CBK22373.2"/>
    <property type="molecule type" value="Genomic_DNA"/>
</dbReference>
<evidence type="ECO:0000313" key="7">
    <source>
        <dbReference type="Proteomes" id="UP000008312"/>
    </source>
</evidence>
<dbReference type="InterPro" id="IPR003781">
    <property type="entry name" value="CoA-bd"/>
</dbReference>
<dbReference type="SUPFAM" id="SSF56059">
    <property type="entry name" value="Glutathione synthetase ATP-binding domain-like"/>
    <property type="match status" value="1"/>
</dbReference>
<dbReference type="InParanoid" id="D8M3A0"/>
<reference evidence="6" key="1">
    <citation type="submission" date="2010-02" db="EMBL/GenBank/DDBJ databases">
        <title>Sequencing and annotation of the Blastocystis hominis genome.</title>
        <authorList>
            <person name="Wincker P."/>
        </authorList>
    </citation>
    <scope>NUCLEOTIDE SEQUENCE</scope>
    <source>
        <strain evidence="6">Singapore isolate B</strain>
    </source>
</reference>
<dbReference type="Proteomes" id="UP000008312">
    <property type="component" value="Unassembled WGS sequence"/>
</dbReference>
<dbReference type="SUPFAM" id="SSF51735">
    <property type="entry name" value="NAD(P)-binding Rossmann-fold domains"/>
    <property type="match status" value="1"/>
</dbReference>
<dbReference type="RefSeq" id="XP_012896421.1">
    <property type="nucleotide sequence ID" value="XM_013040967.1"/>
</dbReference>
<feature type="compositionally biased region" description="Low complexity" evidence="4">
    <location>
        <begin position="267"/>
        <end position="276"/>
    </location>
</feature>
<gene>
    <name evidence="6" type="ORF">GSBLH_T00002497001</name>
</gene>
<dbReference type="InterPro" id="IPR013815">
    <property type="entry name" value="ATP_grasp_subdomain_1"/>
</dbReference>
<proteinExistence type="predicted"/>
<dbReference type="InterPro" id="IPR016102">
    <property type="entry name" value="Succinyl-CoA_synth-like"/>
</dbReference>
<dbReference type="AlphaFoldDB" id="D8M3A0"/>
<dbReference type="Gene3D" id="3.40.50.261">
    <property type="entry name" value="Succinyl-CoA synthetase domains"/>
    <property type="match status" value="1"/>
</dbReference>
<keyword evidence="7" id="KW-1185">Reference proteome</keyword>
<dbReference type="GO" id="GO:0005524">
    <property type="term" value="F:ATP binding"/>
    <property type="evidence" value="ECO:0007669"/>
    <property type="project" value="UniProtKB-KW"/>
</dbReference>
<dbReference type="Gene3D" id="3.30.1490.20">
    <property type="entry name" value="ATP-grasp fold, A domain"/>
    <property type="match status" value="1"/>
</dbReference>
<keyword evidence="1" id="KW-0436">Ligase</keyword>
<dbReference type="GeneID" id="24919660"/>
<dbReference type="InterPro" id="IPR036291">
    <property type="entry name" value="NAD(P)-bd_dom_sf"/>
</dbReference>
<dbReference type="SMART" id="SM00881">
    <property type="entry name" value="CoA_binding"/>
    <property type="match status" value="1"/>
</dbReference>
<evidence type="ECO:0000256" key="2">
    <source>
        <dbReference type="ARBA" id="ARBA00022741"/>
    </source>
</evidence>
<name>D8M3A0_BLAHO</name>
<dbReference type="Pfam" id="PF13380">
    <property type="entry name" value="CoA_binding_2"/>
    <property type="match status" value="1"/>
</dbReference>
<feature type="domain" description="CoA-binding" evidence="5">
    <location>
        <begin position="30"/>
        <end position="124"/>
    </location>
</feature>
<keyword evidence="2" id="KW-0547">Nucleotide-binding</keyword>
<dbReference type="GO" id="GO:0016874">
    <property type="term" value="F:ligase activity"/>
    <property type="evidence" value="ECO:0007669"/>
    <property type="project" value="UniProtKB-KW"/>
</dbReference>